<keyword evidence="2" id="KW-1185">Reference proteome</keyword>
<dbReference type="PANTHER" id="PTHR10773:SF19">
    <property type="match status" value="1"/>
</dbReference>
<protein>
    <submittedName>
        <fullName evidence="1">Uncharacterized protein</fullName>
    </submittedName>
</protein>
<dbReference type="AlphaFoldDB" id="A0A8K0G5F9"/>
<comment type="caution">
    <text evidence="1">The sequence shown here is derived from an EMBL/GenBank/DDBJ whole genome shotgun (WGS) entry which is preliminary data.</text>
</comment>
<evidence type="ECO:0000313" key="1">
    <source>
        <dbReference type="EMBL" id="KAF2892365.1"/>
    </source>
</evidence>
<organism evidence="1 2">
    <name type="scientific">Ignelater luminosus</name>
    <name type="common">Cucubano</name>
    <name type="synonym">Pyrophorus luminosus</name>
    <dbReference type="NCBI Taxonomy" id="2038154"/>
    <lineage>
        <taxon>Eukaryota</taxon>
        <taxon>Metazoa</taxon>
        <taxon>Ecdysozoa</taxon>
        <taxon>Arthropoda</taxon>
        <taxon>Hexapoda</taxon>
        <taxon>Insecta</taxon>
        <taxon>Pterygota</taxon>
        <taxon>Neoptera</taxon>
        <taxon>Endopterygota</taxon>
        <taxon>Coleoptera</taxon>
        <taxon>Polyphaga</taxon>
        <taxon>Elateriformia</taxon>
        <taxon>Elateroidea</taxon>
        <taxon>Elateridae</taxon>
        <taxon>Agrypninae</taxon>
        <taxon>Pyrophorini</taxon>
        <taxon>Ignelater</taxon>
    </lineage>
</organism>
<dbReference type="OrthoDB" id="6776127at2759"/>
<accession>A0A8K0G5F9</accession>
<reference evidence="1" key="1">
    <citation type="submission" date="2019-08" db="EMBL/GenBank/DDBJ databases">
        <title>The genome of the North American firefly Photinus pyralis.</title>
        <authorList>
            <consortium name="Photinus pyralis genome working group"/>
            <person name="Fallon T.R."/>
            <person name="Sander Lower S.E."/>
            <person name="Weng J.-K."/>
        </authorList>
    </citation>
    <scope>NUCLEOTIDE SEQUENCE</scope>
    <source>
        <strain evidence="1">TRF0915ILg1</strain>
        <tissue evidence="1">Whole body</tissue>
    </source>
</reference>
<dbReference type="Proteomes" id="UP000801492">
    <property type="component" value="Unassembled WGS sequence"/>
</dbReference>
<name>A0A8K0G5F9_IGNLU</name>
<dbReference type="EMBL" id="VTPC01008781">
    <property type="protein sequence ID" value="KAF2892365.1"/>
    <property type="molecule type" value="Genomic_DNA"/>
</dbReference>
<gene>
    <name evidence="1" type="ORF">ILUMI_13814</name>
</gene>
<proteinExistence type="predicted"/>
<sequence>MPSRGRILVDLALSIVGQHDVVPGLPEIFEYSTSVNTEIENVNSAENSNSVLAPLTNVDYNAFEVISEELSDNLDSEQFVPVERYEFDSDDSIEDRTFTGNSCSDSSDSVAENVQNKAKTQIQVNQVSNVSIENETLITEQVMRRYRKRVAQRSCGNRRKPIDSAVKDAIRKHISSFARIESHYLRSQTTRPLIDGSLSILQMYCYYQEEQQNAGLSTAKKNSYEYIFNTQLHISFFTPKTDQCSVCESFKNSSEEEQRNLKESYDQHIENKNLSKKQKADDIARATENPSIIVACYDLQAILPTPCGDISTYYFGHTQNERYAMHATIKREKKRILKSGPIYVASQ</sequence>
<dbReference type="PANTHER" id="PTHR10773">
    <property type="entry name" value="DNA-DIRECTED RNA POLYMERASES I, II, AND III SUBUNIT RPABC2"/>
    <property type="match status" value="1"/>
</dbReference>
<evidence type="ECO:0000313" key="2">
    <source>
        <dbReference type="Proteomes" id="UP000801492"/>
    </source>
</evidence>